<reference evidence="1" key="1">
    <citation type="submission" date="2024-03" db="EMBL/GenBank/DDBJ databases">
        <title>Novel Streptomyces species of biotechnological and ecological value are a feature of Machair soil.</title>
        <authorList>
            <person name="Prole J.R."/>
            <person name="Goodfellow M."/>
            <person name="Allenby N."/>
            <person name="Ward A.C."/>
        </authorList>
    </citation>
    <scope>NUCLEOTIDE SEQUENCE</scope>
    <source>
        <strain evidence="1">MS2.AVA.5</strain>
    </source>
</reference>
<evidence type="ECO:0000313" key="2">
    <source>
        <dbReference type="Proteomes" id="UP001377168"/>
    </source>
</evidence>
<gene>
    <name evidence="1" type="ORF">WKI67_00730</name>
</gene>
<dbReference type="Proteomes" id="UP001377168">
    <property type="component" value="Unassembled WGS sequence"/>
</dbReference>
<keyword evidence="2" id="KW-1185">Reference proteome</keyword>
<name>A0ACC6PKS6_9ACTN</name>
<comment type="caution">
    <text evidence="1">The sequence shown here is derived from an EMBL/GenBank/DDBJ whole genome shotgun (WGS) entry which is preliminary data.</text>
</comment>
<dbReference type="EMBL" id="JBBKAJ010000002">
    <property type="protein sequence ID" value="MEJ8632024.1"/>
    <property type="molecule type" value="Genomic_DNA"/>
</dbReference>
<proteinExistence type="predicted"/>
<protein>
    <submittedName>
        <fullName evidence="1">Uncharacterized protein</fullName>
    </submittedName>
</protein>
<evidence type="ECO:0000313" key="1">
    <source>
        <dbReference type="EMBL" id="MEJ8632024.1"/>
    </source>
</evidence>
<accession>A0ACC6PKS6</accession>
<organism evidence="1 2">
    <name type="scientific">Streptomyces achmelvichensis</name>
    <dbReference type="NCBI Taxonomy" id="3134111"/>
    <lineage>
        <taxon>Bacteria</taxon>
        <taxon>Bacillati</taxon>
        <taxon>Actinomycetota</taxon>
        <taxon>Actinomycetes</taxon>
        <taxon>Kitasatosporales</taxon>
        <taxon>Streptomycetaceae</taxon>
        <taxon>Streptomyces</taxon>
    </lineage>
</organism>
<sequence length="65" mass="7148">MVPARPVFAAERSHSFAQFATAIDLAFARWDPAHLHLFTLADGTRVSPLEWWDGEAPGPPGRSDC</sequence>